<dbReference type="EMBL" id="GL871452">
    <property type="protein sequence ID" value="EGC29306.1"/>
    <property type="molecule type" value="Genomic_DNA"/>
</dbReference>
<dbReference type="eggNOG" id="KOG1205">
    <property type="taxonomic scope" value="Eukaryota"/>
</dbReference>
<evidence type="ECO:0000256" key="3">
    <source>
        <dbReference type="ARBA" id="ARBA00037096"/>
    </source>
</evidence>
<keyword evidence="2" id="KW-0560">Oxidoreductase</keyword>
<dbReference type="InterPro" id="IPR036291">
    <property type="entry name" value="NAD(P)-bd_dom_sf"/>
</dbReference>
<dbReference type="RefSeq" id="XP_003294174.1">
    <property type="nucleotide sequence ID" value="XM_003294126.1"/>
</dbReference>
<feature type="non-terminal residue" evidence="5">
    <location>
        <position position="1"/>
    </location>
</feature>
<gene>
    <name evidence="5" type="ORF">DICPUDRAFT_8741</name>
</gene>
<keyword evidence="6" id="KW-1185">Reference proteome</keyword>
<dbReference type="PANTHER" id="PTHR44196">
    <property type="entry name" value="DEHYDROGENASE/REDUCTASE SDR FAMILY MEMBER 7B"/>
    <property type="match status" value="1"/>
</dbReference>
<comment type="similarity">
    <text evidence="1">Belongs to the short-chain dehydrogenases/reductases (SDR) family.</text>
</comment>
<evidence type="ECO:0000256" key="2">
    <source>
        <dbReference type="ARBA" id="ARBA00023002"/>
    </source>
</evidence>
<name>F1A3C7_DICPU</name>
<dbReference type="FunCoup" id="F1A3C7">
    <property type="interactions" value="1"/>
</dbReference>
<dbReference type="PANTHER" id="PTHR44196:SF1">
    <property type="entry name" value="DEHYDROGENASE_REDUCTASE SDR FAMILY MEMBER 7B"/>
    <property type="match status" value="1"/>
</dbReference>
<dbReference type="Proteomes" id="UP000001064">
    <property type="component" value="Unassembled WGS sequence"/>
</dbReference>
<dbReference type="InParanoid" id="F1A3C7"/>
<dbReference type="GO" id="GO:0016020">
    <property type="term" value="C:membrane"/>
    <property type="evidence" value="ECO:0000318"/>
    <property type="project" value="GO_Central"/>
</dbReference>
<proteinExistence type="inferred from homology"/>
<dbReference type="OMA" id="AFHALPF"/>
<feature type="non-terminal residue" evidence="5">
    <location>
        <position position="297"/>
    </location>
</feature>
<dbReference type="GO" id="GO:0016491">
    <property type="term" value="F:oxidoreductase activity"/>
    <property type="evidence" value="ECO:0007669"/>
    <property type="project" value="UniProtKB-KW"/>
</dbReference>
<keyword evidence="4" id="KW-0472">Membrane</keyword>
<evidence type="ECO:0000256" key="4">
    <source>
        <dbReference type="SAM" id="Phobius"/>
    </source>
</evidence>
<dbReference type="PRINTS" id="PR00081">
    <property type="entry name" value="GDHRDH"/>
</dbReference>
<dbReference type="Gene3D" id="3.40.50.720">
    <property type="entry name" value="NAD(P)-binding Rossmann-like Domain"/>
    <property type="match status" value="1"/>
</dbReference>
<keyword evidence="4" id="KW-0812">Transmembrane</keyword>
<dbReference type="SUPFAM" id="SSF51735">
    <property type="entry name" value="NAD(P)-binding Rossmann-fold domains"/>
    <property type="match status" value="1"/>
</dbReference>
<feature type="transmembrane region" description="Helical" evidence="4">
    <location>
        <begin position="6"/>
        <end position="29"/>
    </location>
</feature>
<comment type="function">
    <text evidence="3">Putative oxidoreductase.</text>
</comment>
<dbReference type="GeneID" id="10506173"/>
<dbReference type="VEuPathDB" id="AmoebaDB:DICPUDRAFT_8741"/>
<dbReference type="KEGG" id="dpp:DICPUDRAFT_8741"/>
<dbReference type="Pfam" id="PF00106">
    <property type="entry name" value="adh_short"/>
    <property type="match status" value="1"/>
</dbReference>
<evidence type="ECO:0000313" key="6">
    <source>
        <dbReference type="Proteomes" id="UP000001064"/>
    </source>
</evidence>
<protein>
    <submittedName>
        <fullName evidence="5">Uncharacterized protein</fullName>
    </submittedName>
</protein>
<accession>F1A3C7</accession>
<dbReference type="PROSITE" id="PS00061">
    <property type="entry name" value="ADH_SHORT"/>
    <property type="match status" value="1"/>
</dbReference>
<sequence>NNLNDLILLLTSLIGSFFILLISPILYFYQVKDNKQFKDPKTIVITGASSGLGSSLAIEYSIKSRGIKLGLVGRNKERLEKVKDECVKNGAQVEMALIDITDKEKLERWLLDFNERNPIDIVYANAAVTELTLNKDLNFSDRIYKTIDTNVYGILNTVLPILPSFQEKRNGQVVIVSSLATNTNFVYAGYTGSKGFATSFALTLRNRMSMCGVGVSVVCCGYIETPMSEPLQEELVFSVKPEEAAKITIRGVEANQAYIGFSRRMLIMTQLIHLIPGNLKDTFNNFLNKSWPFHDYN</sequence>
<evidence type="ECO:0000256" key="1">
    <source>
        <dbReference type="ARBA" id="ARBA00006484"/>
    </source>
</evidence>
<dbReference type="STRING" id="5786.F1A3C7"/>
<organism evidence="5 6">
    <name type="scientific">Dictyostelium purpureum</name>
    <name type="common">Slime mold</name>
    <dbReference type="NCBI Taxonomy" id="5786"/>
    <lineage>
        <taxon>Eukaryota</taxon>
        <taxon>Amoebozoa</taxon>
        <taxon>Evosea</taxon>
        <taxon>Eumycetozoa</taxon>
        <taxon>Dictyostelia</taxon>
        <taxon>Dictyosteliales</taxon>
        <taxon>Dictyosteliaceae</taxon>
        <taxon>Dictyostelium</taxon>
    </lineage>
</organism>
<dbReference type="OrthoDB" id="16936at2759"/>
<keyword evidence="4" id="KW-1133">Transmembrane helix</keyword>
<dbReference type="AlphaFoldDB" id="F1A3C7"/>
<dbReference type="InterPro" id="IPR002347">
    <property type="entry name" value="SDR_fam"/>
</dbReference>
<evidence type="ECO:0000313" key="5">
    <source>
        <dbReference type="EMBL" id="EGC29306.1"/>
    </source>
</evidence>
<reference evidence="6" key="1">
    <citation type="journal article" date="2011" name="Genome Biol.">
        <title>Comparative genomics of the social amoebae Dictyostelium discoideum and Dictyostelium purpureum.</title>
        <authorList>
            <consortium name="US DOE Joint Genome Institute (JGI-PGF)"/>
            <person name="Sucgang R."/>
            <person name="Kuo A."/>
            <person name="Tian X."/>
            <person name="Salerno W."/>
            <person name="Parikh A."/>
            <person name="Feasley C.L."/>
            <person name="Dalin E."/>
            <person name="Tu H."/>
            <person name="Huang E."/>
            <person name="Barry K."/>
            <person name="Lindquist E."/>
            <person name="Shapiro H."/>
            <person name="Bruce D."/>
            <person name="Schmutz J."/>
            <person name="Salamov A."/>
            <person name="Fey P."/>
            <person name="Gaudet P."/>
            <person name="Anjard C."/>
            <person name="Babu M.M."/>
            <person name="Basu S."/>
            <person name="Bushmanova Y."/>
            <person name="van der Wel H."/>
            <person name="Katoh-Kurasawa M."/>
            <person name="Dinh C."/>
            <person name="Coutinho P.M."/>
            <person name="Saito T."/>
            <person name="Elias M."/>
            <person name="Schaap P."/>
            <person name="Kay R.R."/>
            <person name="Henrissat B."/>
            <person name="Eichinger L."/>
            <person name="Rivero F."/>
            <person name="Putnam N.H."/>
            <person name="West C.M."/>
            <person name="Loomis W.F."/>
            <person name="Chisholm R.L."/>
            <person name="Shaulsky G."/>
            <person name="Strassmann J.E."/>
            <person name="Queller D.C."/>
            <person name="Kuspa A."/>
            <person name="Grigoriev I.V."/>
        </authorList>
    </citation>
    <scope>NUCLEOTIDE SEQUENCE [LARGE SCALE GENOMIC DNA]</scope>
    <source>
        <strain evidence="6">QSDP1</strain>
    </source>
</reference>
<dbReference type="InterPro" id="IPR020904">
    <property type="entry name" value="Sc_DH/Rdtase_CS"/>
</dbReference>